<feature type="region of interest" description="Disordered" evidence="9">
    <location>
        <begin position="342"/>
        <end position="415"/>
    </location>
</feature>
<feature type="transmembrane region" description="Helical" evidence="10">
    <location>
        <begin position="298"/>
        <end position="315"/>
    </location>
</feature>
<proteinExistence type="predicted"/>
<dbReference type="InterPro" id="IPR001611">
    <property type="entry name" value="Leu-rich_rpt"/>
</dbReference>
<feature type="compositionally biased region" description="Low complexity" evidence="9">
    <location>
        <begin position="381"/>
        <end position="413"/>
    </location>
</feature>
<feature type="compositionally biased region" description="Low complexity" evidence="9">
    <location>
        <begin position="2115"/>
        <end position="2126"/>
    </location>
</feature>
<accession>A0A1I8P3Q8</accession>
<evidence type="ECO:0000256" key="3">
    <source>
        <dbReference type="ARBA" id="ARBA00022614"/>
    </source>
</evidence>
<name>A0A1I8P3Q8_STOCA</name>
<dbReference type="Gene3D" id="2.60.40.10">
    <property type="entry name" value="Immunoglobulins"/>
    <property type="match status" value="1"/>
</dbReference>
<evidence type="ECO:0000256" key="6">
    <source>
        <dbReference type="ARBA" id="ARBA00022737"/>
    </source>
</evidence>
<protein>
    <recommendedName>
        <fullName evidence="11">Fibronectin type-III domain-containing protein</fullName>
    </recommendedName>
</protein>
<dbReference type="Pfam" id="PF13855">
    <property type="entry name" value="LRR_8"/>
    <property type="match status" value="9"/>
</dbReference>
<dbReference type="InterPro" id="IPR003591">
    <property type="entry name" value="Leu-rich_rpt_typical-subtyp"/>
</dbReference>
<evidence type="ECO:0000256" key="9">
    <source>
        <dbReference type="SAM" id="MobiDB-lite"/>
    </source>
</evidence>
<evidence type="ECO:0000256" key="5">
    <source>
        <dbReference type="ARBA" id="ARBA00022729"/>
    </source>
</evidence>
<dbReference type="SMART" id="SM00369">
    <property type="entry name" value="LRR_TYP"/>
    <property type="match status" value="34"/>
</dbReference>
<keyword evidence="6" id="KW-0677">Repeat</keyword>
<dbReference type="VEuPathDB" id="VectorBase:SCAU004561"/>
<feature type="compositionally biased region" description="Low complexity" evidence="9">
    <location>
        <begin position="22"/>
        <end position="34"/>
    </location>
</feature>
<dbReference type="SUPFAM" id="SSF52058">
    <property type="entry name" value="L domain-like"/>
    <property type="match status" value="3"/>
</dbReference>
<feature type="compositionally biased region" description="Basic residues" evidence="9">
    <location>
        <begin position="2095"/>
        <end position="2114"/>
    </location>
</feature>
<dbReference type="EnsemblMetazoa" id="SCAU004561-RA">
    <property type="protein sequence ID" value="SCAU004561-PA"/>
    <property type="gene ID" value="SCAU004561"/>
</dbReference>
<dbReference type="STRING" id="35570.A0A1I8P3Q8"/>
<feature type="domain" description="Fibronectin type-III" evidence="11">
    <location>
        <begin position="1675"/>
        <end position="1758"/>
    </location>
</feature>
<feature type="region of interest" description="Disordered" evidence="9">
    <location>
        <begin position="2094"/>
        <end position="2126"/>
    </location>
</feature>
<keyword evidence="5" id="KW-0732">Signal</keyword>
<dbReference type="KEGG" id="scac:106088689"/>
<dbReference type="PANTHER" id="PTHR45712">
    <property type="entry name" value="AGAP008170-PA"/>
    <property type="match status" value="1"/>
</dbReference>
<comment type="subcellular location">
    <subcellularLocation>
        <location evidence="1">Cell membrane</location>
    </subcellularLocation>
</comment>
<dbReference type="Gene3D" id="3.80.10.10">
    <property type="entry name" value="Ribonuclease Inhibitor"/>
    <property type="match status" value="7"/>
</dbReference>
<dbReference type="SMART" id="SM00365">
    <property type="entry name" value="LRR_SD22"/>
    <property type="match status" value="17"/>
</dbReference>
<dbReference type="InterPro" id="IPR036116">
    <property type="entry name" value="FN3_sf"/>
</dbReference>
<evidence type="ECO:0000256" key="8">
    <source>
        <dbReference type="ARBA" id="ARBA00023136"/>
    </source>
</evidence>
<evidence type="ECO:0000256" key="7">
    <source>
        <dbReference type="ARBA" id="ARBA00022989"/>
    </source>
</evidence>
<evidence type="ECO:0000256" key="10">
    <source>
        <dbReference type="SAM" id="Phobius"/>
    </source>
</evidence>
<dbReference type="SUPFAM" id="SSF49265">
    <property type="entry name" value="Fibronectin type III"/>
    <property type="match status" value="1"/>
</dbReference>
<evidence type="ECO:0000259" key="11">
    <source>
        <dbReference type="Pfam" id="PF00041"/>
    </source>
</evidence>
<dbReference type="InterPro" id="IPR013783">
    <property type="entry name" value="Ig-like_fold"/>
</dbReference>
<keyword evidence="13" id="KW-1185">Reference proteome</keyword>
<dbReference type="CDD" id="cd00063">
    <property type="entry name" value="FN3"/>
    <property type="match status" value="1"/>
</dbReference>
<evidence type="ECO:0000313" key="13">
    <source>
        <dbReference type="Proteomes" id="UP000095300"/>
    </source>
</evidence>
<dbReference type="InterPro" id="IPR003961">
    <property type="entry name" value="FN3_dom"/>
</dbReference>
<dbReference type="InterPro" id="IPR032675">
    <property type="entry name" value="LRR_dom_sf"/>
</dbReference>
<dbReference type="FunFam" id="3.80.10.10:FF:001438">
    <property type="entry name" value="Uncharacterized protein"/>
    <property type="match status" value="1"/>
</dbReference>
<feature type="region of interest" description="Disordered" evidence="9">
    <location>
        <begin position="15"/>
        <end position="63"/>
    </location>
</feature>
<dbReference type="InterPro" id="IPR050333">
    <property type="entry name" value="SLRP"/>
</dbReference>
<dbReference type="Pfam" id="PF13306">
    <property type="entry name" value="LRR_5"/>
    <property type="match status" value="1"/>
</dbReference>
<dbReference type="SUPFAM" id="SSF52047">
    <property type="entry name" value="RNI-like"/>
    <property type="match status" value="1"/>
</dbReference>
<keyword evidence="3" id="KW-0433">Leucine-rich repeat</keyword>
<feature type="compositionally biased region" description="Low complexity" evidence="9">
    <location>
        <begin position="50"/>
        <end position="63"/>
    </location>
</feature>
<dbReference type="InterPro" id="IPR026906">
    <property type="entry name" value="LRR_5"/>
</dbReference>
<keyword evidence="7 10" id="KW-1133">Transmembrane helix</keyword>
<feature type="transmembrane region" description="Helical" evidence="10">
    <location>
        <begin position="1920"/>
        <end position="1945"/>
    </location>
</feature>
<dbReference type="GO" id="GO:0005886">
    <property type="term" value="C:plasma membrane"/>
    <property type="evidence" value="ECO:0007669"/>
    <property type="project" value="UniProtKB-SubCell"/>
</dbReference>
<dbReference type="Proteomes" id="UP000095300">
    <property type="component" value="Unassembled WGS sequence"/>
</dbReference>
<keyword evidence="2" id="KW-1003">Cell membrane</keyword>
<evidence type="ECO:0000313" key="12">
    <source>
        <dbReference type="EnsemblMetazoa" id="SCAU004561-PA"/>
    </source>
</evidence>
<dbReference type="OrthoDB" id="10027416at2759"/>
<organism evidence="12 13">
    <name type="scientific">Stomoxys calcitrans</name>
    <name type="common">Stable fly</name>
    <name type="synonym">Conops calcitrans</name>
    <dbReference type="NCBI Taxonomy" id="35570"/>
    <lineage>
        <taxon>Eukaryota</taxon>
        <taxon>Metazoa</taxon>
        <taxon>Ecdysozoa</taxon>
        <taxon>Arthropoda</taxon>
        <taxon>Hexapoda</taxon>
        <taxon>Insecta</taxon>
        <taxon>Pterygota</taxon>
        <taxon>Neoptera</taxon>
        <taxon>Endopterygota</taxon>
        <taxon>Diptera</taxon>
        <taxon>Brachycera</taxon>
        <taxon>Muscomorpha</taxon>
        <taxon>Muscoidea</taxon>
        <taxon>Muscidae</taxon>
        <taxon>Stomoxys</taxon>
    </lineage>
</organism>
<evidence type="ECO:0000256" key="4">
    <source>
        <dbReference type="ARBA" id="ARBA00022692"/>
    </source>
</evidence>
<reference evidence="12" key="1">
    <citation type="submission" date="2020-05" db="UniProtKB">
        <authorList>
            <consortium name="EnsemblMetazoa"/>
        </authorList>
    </citation>
    <scope>IDENTIFICATION</scope>
    <source>
        <strain evidence="12">USDA</strain>
    </source>
</reference>
<keyword evidence="4 10" id="KW-0812">Transmembrane</keyword>
<dbReference type="Pfam" id="PF00041">
    <property type="entry name" value="fn3"/>
    <property type="match status" value="1"/>
</dbReference>
<dbReference type="PROSITE" id="PS51450">
    <property type="entry name" value="LRR"/>
    <property type="match status" value="10"/>
</dbReference>
<evidence type="ECO:0000256" key="1">
    <source>
        <dbReference type="ARBA" id="ARBA00004236"/>
    </source>
</evidence>
<keyword evidence="8 10" id="KW-0472">Membrane</keyword>
<sequence>MENVANMKCMQGETITGANLPSNSSSSLVSHTSSEVGAQHSAESITASQTPATSSLTTRPTTATCNEKNSSKMFCNRNAAIFDESSSLSAIAGLLSAPTTSASASTSSLSLSSSTARVTTKSSRATKTPITTILQTSPPMCLLGMLRKAMTMGNSNISSPSAFDSSSSSSSSSSVSRQENATISSCWFERIINNTNVKFTILQQQQQQQQHQHHSHRNSQQQHLPCYATNPSSYMQQVQRQPQQQHFPLLADSHSAMFSLHRQNSTNILHHQQHGCSSSSPTPPSKQKKSQQPKARKFLQLLTYFAAIITMFSMTPQASAAEYMSLRARNLQGMTTAITTTTTTATAHNTNEKDSSIKQPNNNSPEFLLPPLTFVETNVMTPTSSSSPSSASATVSLTSPSTSKTTLSLSSSTNIIDSSHPDNRGIILSRFVRSLNSVSGSLGNVGGGGGGSSSSSSSSSIFGSSSTSGSSGLMNIYNQNLDIGLGSNIECPSFDESSACPCYKFEDGLFLECPGTTAISLRSTLERISSPIHSLSIYDFDRSVTSLSQDVFQPGVNIRHLQFSHSHLETLKDNSLKNVRASLESLSIVNGKLTQLPSRALNSLQKLSALDFDYNEIAKIEDYSFYGLRLSKLNMKGNRLQGIPEHAFVGLEESMQEIDLSENSLRSFPMMALRKLDHLRILRLSNNKISTFYGDIQLVTNNATAASALRLASLTFLDLSSNKFTEILDDCFRTFPQLKTLSMYANQIEVVQPEAFKSLKELMSLDMSHNRIITLDSKIFDKNTRLQTVDLSHNHIHSISGVFSNLPQLREIFLSENNILELPADAFTNSSNVEVIYLEFNAIAHVDPNVFSSLVNLDHLYLRANFIPLLPVTLLDKCQKLSSLSLDDNEIQDLEIGMFRKMEFLREVRLHNNRIRRIRKGVFEPLPTLQELHVQKNNIEDIEPGAFQTLYNLQHINLQDNQLTVLEDIFPKEANNSSLLTIQLEANYLNKIHPKTFRRQDKIQIMWLSHNELMRVEKSMFEDQVDLARLYLNHNFIRDIDRDTFAKLKNLKFIDMSWNRLKQLRRDYFSSLVNVEELVLAHNFIEAIEGFAFNKLKNMKILDLSHNPLHQITNDVFMEDLSLTHLNLQNTSLRRIETNTFKSLQNLNDLNLVGNYLLPSDIQKLDVPGLSTLYLSNNDLSNQANMSNMFDKLRSLQHLTMANCSLTSLPDDIFTKNTNLVKLDLCDNLLSSMNRNLFIGLNVFKELRVCRNQLTEFPHVALYNLSTLEVLDLSRNLFSTIDFYKLSGTLNLRQLNLKDNKITSLTGFNAVNLTQLDTVDLSGNLLLSLPANFLRNSINLQRVDLSSNRFLQIPSSALSDISLPRLSWLNLTGNPINTIYTVIEERYPYLKELYICQTNLSILTSYDFKAFKALQHLHLVNNRITRISPGAFTNLTNLLTLDISINELELLPIERLKGLSNLRVLNISHNILRELDEFSSDLIQLQVCDLSFNQLDRVSRFTFTHLHNLVELYLMGNRMTVLSVDAFRYLRKLHILDLRKNYFELVPIEALKPLEANIKTLRLEENPLHCSCDAQKLWEWLRDHRKWSSSTTTSLTSSTSTSLLTGGSMSGSSFSTSSLSSASLSLSSLSSSSVMMSSGDNINYLRCEHPAELRGKIFAKMEPQQFCDAPLIPKIAIQDIQPYSVIVSWQSREHLGLSGYEIVYHAIGDGNSANSVTGGAAGFVDLDEIRGKRLNGSAHSAKLTKLSPNTRYHICVIGTGNWLSEPVANALQRIHVNDSFLMMPRDEPNTSLYASNTVSAYPYASVSGSSLSSSSSSSSSSSLPTSEAYTPYHLSYTGSLFNTNGMTFGGEHPSLAQPQQQQALIENTVASDNALQEVLKNSRFSTCTDVQTLDSTPSVITDENGLATNGFIHSILTRRLGLIVGCCLGIIVFIVMISVLSYVKLKKQRIENAKRQAALPPDYMSYRHFSIPNEELLRTGGLGGGGSGNGGTVMSSVPSGISAHISGTSLSTSATTTATATTPLGILKVTESLNSAASGSNGGAIGGGVSVAATVTSASGNAVLTGGNGNLNLATSNAADSSGGTVTVATSNANNHHHLPSHHHNHNHNHHHHLPNQQQQQQQHYQQGNGNVVGYMAAGVVLGANHLNNVSC</sequence>
<feature type="region of interest" description="Disordered" evidence="9">
    <location>
        <begin position="203"/>
        <end position="227"/>
    </location>
</feature>
<dbReference type="PANTHER" id="PTHR45712:SF22">
    <property type="entry name" value="INSULIN-LIKE GROWTH FACTOR-BINDING PROTEIN COMPLEX ACID LABILE SUBUNIT"/>
    <property type="match status" value="1"/>
</dbReference>
<feature type="region of interest" description="Disordered" evidence="9">
    <location>
        <begin position="270"/>
        <end position="294"/>
    </location>
</feature>
<gene>
    <name evidence="12" type="primary">106088689</name>
</gene>
<evidence type="ECO:0000256" key="2">
    <source>
        <dbReference type="ARBA" id="ARBA00022475"/>
    </source>
</evidence>